<dbReference type="PROSITE" id="PS51257">
    <property type="entry name" value="PROKAR_LIPOPROTEIN"/>
    <property type="match status" value="1"/>
</dbReference>
<evidence type="ECO:0000256" key="1">
    <source>
        <dbReference type="SAM" id="SignalP"/>
    </source>
</evidence>
<dbReference type="RefSeq" id="WP_073510319.1">
    <property type="nucleotide sequence ID" value="NZ_MPJD01000035.1"/>
</dbReference>
<comment type="caution">
    <text evidence="2">The sequence shown here is derived from an EMBL/GenBank/DDBJ whole genome shotgun (WGS) entry which is preliminary data.</text>
</comment>
<feature type="chain" id="PRO_5033064366" description="Lipoprotein" evidence="1">
    <location>
        <begin position="19"/>
        <end position="272"/>
    </location>
</feature>
<dbReference type="AlphaFoldDB" id="A0A853ZXJ9"/>
<dbReference type="Proteomes" id="UP000185990">
    <property type="component" value="Unassembled WGS sequence"/>
</dbReference>
<feature type="signal peptide" evidence="1">
    <location>
        <begin position="1"/>
        <end position="18"/>
    </location>
</feature>
<sequence length="272" mass="30664">MRTFFKLVAVAVAGAVLAACGSEDFTGAYRLKDSDMKVAIVLNIHGDEAELFADDGKGGIKSFGKMKVLVKDGKLLLDVNGSKRLAMKRNVDEQSLDCLNCKVMSLKKDDLVWEYDPKGPYDVDQMLKEQARKNEEALNAGLEKMQQEAMEQGRRDAQALKLTPYEGDWVYQRTTKQDPLTIMTIWRKSQIKSWSFNFENMDYRLGHEVPRFEVTDAGLKVGDGPQAHLYTLSADTKILTCMDCAKSEHWAKADPKKDLSDRHYARQMAGNP</sequence>
<organism evidence="2 3">
    <name type="scientific">Pseudomonas versuta</name>
    <dbReference type="NCBI Taxonomy" id="1788301"/>
    <lineage>
        <taxon>Bacteria</taxon>
        <taxon>Pseudomonadati</taxon>
        <taxon>Pseudomonadota</taxon>
        <taxon>Gammaproteobacteria</taxon>
        <taxon>Pseudomonadales</taxon>
        <taxon>Pseudomonadaceae</taxon>
        <taxon>Pseudomonas</taxon>
    </lineage>
</organism>
<evidence type="ECO:0008006" key="4">
    <source>
        <dbReference type="Google" id="ProtNLM"/>
    </source>
</evidence>
<proteinExistence type="predicted"/>
<evidence type="ECO:0000313" key="2">
    <source>
        <dbReference type="EMBL" id="OKA18986.1"/>
    </source>
</evidence>
<protein>
    <recommendedName>
        <fullName evidence="4">Lipoprotein</fullName>
    </recommendedName>
</protein>
<name>A0A853ZXJ9_9PSED</name>
<gene>
    <name evidence="2" type="ORF">BOH74_19240</name>
</gene>
<evidence type="ECO:0000313" key="3">
    <source>
        <dbReference type="Proteomes" id="UP000185990"/>
    </source>
</evidence>
<dbReference type="EMBL" id="MPJD01000035">
    <property type="protein sequence ID" value="OKA18986.1"/>
    <property type="molecule type" value="Genomic_DNA"/>
</dbReference>
<keyword evidence="1" id="KW-0732">Signal</keyword>
<reference evidence="2 3" key="1">
    <citation type="submission" date="2016-11" db="EMBL/GenBank/DDBJ databases">
        <title>Draft genome of Pseudomonas versuta A4R1.12.</title>
        <authorList>
            <person name="See-Too W.-S."/>
        </authorList>
    </citation>
    <scope>NUCLEOTIDE SEQUENCE [LARGE SCALE GENOMIC DNA]</scope>
    <source>
        <strain evidence="2 3">A4R1.12</strain>
    </source>
</reference>
<accession>A0A853ZXJ9</accession>